<dbReference type="OrthoDB" id="1732682at2759"/>
<evidence type="ECO:0000256" key="4">
    <source>
        <dbReference type="ARBA" id="ARBA00022679"/>
    </source>
</evidence>
<gene>
    <name evidence="11" type="ORF">A7U60_g3688</name>
</gene>
<comment type="subunit">
    <text evidence="2">Homodimer.</text>
</comment>
<organism evidence="11 12">
    <name type="scientific">Sanghuangporus baumii</name>
    <name type="common">Phellinus baumii</name>
    <dbReference type="NCBI Taxonomy" id="108892"/>
    <lineage>
        <taxon>Eukaryota</taxon>
        <taxon>Fungi</taxon>
        <taxon>Dikarya</taxon>
        <taxon>Basidiomycota</taxon>
        <taxon>Agaricomycotina</taxon>
        <taxon>Agaricomycetes</taxon>
        <taxon>Hymenochaetales</taxon>
        <taxon>Hymenochaetaceae</taxon>
        <taxon>Sanghuangporus</taxon>
    </lineage>
</organism>
<dbReference type="Pfam" id="PF00155">
    <property type="entry name" value="Aminotran_1_2"/>
    <property type="match status" value="1"/>
</dbReference>
<comment type="cofactor">
    <cofactor evidence="1">
        <name>pyridoxal 5'-phosphate</name>
        <dbReference type="ChEBI" id="CHEBI:597326"/>
    </cofactor>
</comment>
<evidence type="ECO:0000256" key="5">
    <source>
        <dbReference type="ARBA" id="ARBA00022898"/>
    </source>
</evidence>
<name>A0A9Q5I020_SANBA</name>
<proteinExistence type="inferred from homology"/>
<dbReference type="PANTHER" id="PTHR11751:SF29">
    <property type="entry name" value="ALANINE TRANSAMINASE"/>
    <property type="match status" value="1"/>
</dbReference>
<dbReference type="FunFam" id="3.40.640.10:FF:000012">
    <property type="entry name" value="alanine aminotransferase 2"/>
    <property type="match status" value="1"/>
</dbReference>
<keyword evidence="12" id="KW-1185">Reference proteome</keyword>
<dbReference type="SUPFAM" id="SSF53383">
    <property type="entry name" value="PLP-dependent transferases"/>
    <property type="match status" value="1"/>
</dbReference>
<evidence type="ECO:0000256" key="7">
    <source>
        <dbReference type="ARBA" id="ARBA00077894"/>
    </source>
</evidence>
<evidence type="ECO:0000256" key="1">
    <source>
        <dbReference type="ARBA" id="ARBA00001933"/>
    </source>
</evidence>
<dbReference type="CDD" id="cd00609">
    <property type="entry name" value="AAT_like"/>
    <property type="match status" value="1"/>
</dbReference>
<protein>
    <recommendedName>
        <fullName evidence="7">Glutamate pyruvate transaminase</fullName>
    </recommendedName>
    <alternativeName>
        <fullName evidence="8">Glutamic--alanine transaminase</fullName>
    </alternativeName>
    <alternativeName>
        <fullName evidence="9">Glutamic--pyruvic transaminase</fullName>
    </alternativeName>
</protein>
<evidence type="ECO:0000256" key="6">
    <source>
        <dbReference type="ARBA" id="ARBA00025785"/>
    </source>
</evidence>
<evidence type="ECO:0000256" key="2">
    <source>
        <dbReference type="ARBA" id="ARBA00011738"/>
    </source>
</evidence>
<keyword evidence="5" id="KW-0663">Pyridoxal phosphate</keyword>
<feature type="domain" description="Aminotransferase class I/classII large" evidence="10">
    <location>
        <begin position="129"/>
        <end position="502"/>
    </location>
</feature>
<accession>A0A9Q5I020</accession>
<keyword evidence="4" id="KW-0808">Transferase</keyword>
<dbReference type="FunFam" id="1.10.287.1970:FF:000001">
    <property type="entry name" value="Alanine aminotransferase 2"/>
    <property type="match status" value="1"/>
</dbReference>
<dbReference type="InterPro" id="IPR004839">
    <property type="entry name" value="Aminotransferase_I/II_large"/>
</dbReference>
<dbReference type="InterPro" id="IPR045088">
    <property type="entry name" value="ALAT1/2-like"/>
</dbReference>
<evidence type="ECO:0000313" key="11">
    <source>
        <dbReference type="EMBL" id="OCB89202.1"/>
    </source>
</evidence>
<evidence type="ECO:0000256" key="8">
    <source>
        <dbReference type="ARBA" id="ARBA00078532"/>
    </source>
</evidence>
<dbReference type="Gene3D" id="3.90.1150.10">
    <property type="entry name" value="Aspartate Aminotransferase, domain 1"/>
    <property type="match status" value="1"/>
</dbReference>
<dbReference type="AlphaFoldDB" id="A0A9Q5I020"/>
<evidence type="ECO:0000313" key="12">
    <source>
        <dbReference type="Proteomes" id="UP000757232"/>
    </source>
</evidence>
<dbReference type="PANTHER" id="PTHR11751">
    <property type="entry name" value="ALANINE AMINOTRANSFERASE"/>
    <property type="match status" value="1"/>
</dbReference>
<dbReference type="Gene3D" id="1.10.287.1970">
    <property type="match status" value="1"/>
</dbReference>
<dbReference type="InterPro" id="IPR015424">
    <property type="entry name" value="PyrdxlP-dep_Trfase"/>
</dbReference>
<keyword evidence="3" id="KW-0032">Aminotransferase</keyword>
<dbReference type="GO" id="GO:0008483">
    <property type="term" value="F:transaminase activity"/>
    <property type="evidence" value="ECO:0007669"/>
    <property type="project" value="UniProtKB-KW"/>
</dbReference>
<sequence>MRARRLHLSFLSTTTTISLTLTPHSLTQRRVHFRNFSSSQIMRTLCVDSLNPAILNVEYAVRGELAIRAEHYRHLLQRPNHGLPFDRVINSNIGNPQQKGLDQPPITWNRQIAALTEYPELIEKAKDLFPEDAVERAKELLEEVGSIGAYSHSQGVPLIRKSVADFIAERDGHPADPGHIFLTAGASAGVALLLSMLIAKPGKSGVLIPIPQYPLYTATLAQYNGVPVPYHLDEKSGWSTSPEHILEALEKAKSEGIDVRAVVVINPGNPTGSLLTPAIQKHIVQICNDHGLMLLADEVYQENLHYRDEYPFTSFKKILCEMGNQADVALASFHSTSKGVTGECGRRGGYFELVKVDDEVLAQIYKMASVGLCPPVPGQVAVDCMVRPPKRGSPSYLRWKAETDAIHTALATRTKTMVARLNSLPGMSCQSANGALYLYPRIELPPRVIEAAHKAGKKADTFYALALLDATGICAVSGSGFGQRGDEGNFRLTCLCSGVEEYVGKLEKFHREFMEKYS</sequence>
<dbReference type="EMBL" id="LNZH02000163">
    <property type="protein sequence ID" value="OCB89202.1"/>
    <property type="molecule type" value="Genomic_DNA"/>
</dbReference>
<dbReference type="InterPro" id="IPR015422">
    <property type="entry name" value="PyrdxlP-dep_Trfase_small"/>
</dbReference>
<evidence type="ECO:0000259" key="10">
    <source>
        <dbReference type="Pfam" id="PF00155"/>
    </source>
</evidence>
<dbReference type="FunFam" id="3.90.1150.10:FF:000140">
    <property type="entry name" value="alanine aminotransferase 1"/>
    <property type="match status" value="1"/>
</dbReference>
<comment type="similarity">
    <text evidence="6">Belongs to the class-I pyridoxal-phosphate-dependent aminotransferase family. Alanine aminotransferase subfamily.</text>
</comment>
<dbReference type="GO" id="GO:0030170">
    <property type="term" value="F:pyridoxal phosphate binding"/>
    <property type="evidence" value="ECO:0007669"/>
    <property type="project" value="InterPro"/>
</dbReference>
<evidence type="ECO:0000256" key="9">
    <source>
        <dbReference type="ARBA" id="ARBA00080525"/>
    </source>
</evidence>
<reference evidence="11" key="1">
    <citation type="submission" date="2016-06" db="EMBL/GenBank/DDBJ databases">
        <title>Draft Genome sequence of the fungus Inonotus baumii.</title>
        <authorList>
            <person name="Zhu H."/>
            <person name="Lin W."/>
        </authorList>
    </citation>
    <scope>NUCLEOTIDE SEQUENCE</scope>
    <source>
        <strain evidence="11">821</strain>
    </source>
</reference>
<dbReference type="InterPro" id="IPR015421">
    <property type="entry name" value="PyrdxlP-dep_Trfase_major"/>
</dbReference>
<dbReference type="Gene3D" id="3.40.640.10">
    <property type="entry name" value="Type I PLP-dependent aspartate aminotransferase-like (Major domain)"/>
    <property type="match status" value="1"/>
</dbReference>
<dbReference type="Proteomes" id="UP000757232">
    <property type="component" value="Unassembled WGS sequence"/>
</dbReference>
<evidence type="ECO:0000256" key="3">
    <source>
        <dbReference type="ARBA" id="ARBA00022576"/>
    </source>
</evidence>
<comment type="caution">
    <text evidence="11">The sequence shown here is derived from an EMBL/GenBank/DDBJ whole genome shotgun (WGS) entry which is preliminary data.</text>
</comment>